<reference evidence="3" key="1">
    <citation type="submission" date="2017-04" db="EMBL/GenBank/DDBJ databases">
        <title>Function of individual gut microbiota members based on whole genome sequencing of pure cultures obtained from chicken caecum.</title>
        <authorList>
            <person name="Medvecky M."/>
            <person name="Cejkova D."/>
            <person name="Polansky O."/>
            <person name="Karasova D."/>
            <person name="Kubasova T."/>
            <person name="Cizek A."/>
            <person name="Rychlik I."/>
        </authorList>
    </citation>
    <scope>NUCLEOTIDE SEQUENCE [LARGE SCALE GENOMIC DNA]</scope>
    <source>
        <strain evidence="3">An42</strain>
    </source>
</reference>
<dbReference type="InterPro" id="IPR007345">
    <property type="entry name" value="Polysacch_pyruvyl_Trfase"/>
</dbReference>
<feature type="domain" description="Polysaccharide pyruvyl transferase" evidence="1">
    <location>
        <begin position="13"/>
        <end position="300"/>
    </location>
</feature>
<accession>A0A9Q5STG1</accession>
<evidence type="ECO:0000313" key="3">
    <source>
        <dbReference type="Proteomes" id="UP000195975"/>
    </source>
</evidence>
<sequence>MNVAIVTQPIKANYGGVLQNFALQCVLRKLGHHPVTIDYRDSSPLWFYLFQTIKTILLYPFSSKRRALTPYRNVFPRDKRIMKFVHKYIKLTDNQYLSYNRDIIQKYKIGAVIVGSDQVWRPRYSPNCLYDTYLSFLKNEKLVKISYAASFGVDSWEYTDKQTKVCKVLMKQFNAVSVREHSGVYLCQKYLDVKACEVLDPTLLLSSDDYCSVCSDIPVNRKRYVCCYMLDTSSEKMIIIEEFSRKNNCEIIIFSAHNSIMYSVEEWLALFRDASFVITDSFHGTVFSIIFHREFYSLINADRGATRFVSLLSKFGLESRIVVNKKLENVPIDWTVVDSKKNEMINKSINYLRNGLS</sequence>
<organism evidence="2 3">
    <name type="scientific">Parabacteroides johnsonii</name>
    <dbReference type="NCBI Taxonomy" id="387661"/>
    <lineage>
        <taxon>Bacteria</taxon>
        <taxon>Pseudomonadati</taxon>
        <taxon>Bacteroidota</taxon>
        <taxon>Bacteroidia</taxon>
        <taxon>Bacteroidales</taxon>
        <taxon>Tannerellaceae</taxon>
        <taxon>Parabacteroides</taxon>
    </lineage>
</organism>
<evidence type="ECO:0000259" key="1">
    <source>
        <dbReference type="Pfam" id="PF04230"/>
    </source>
</evidence>
<dbReference type="RefSeq" id="WP_087375237.1">
    <property type="nucleotide sequence ID" value="NZ_CAKWFF010000074.1"/>
</dbReference>
<dbReference type="Pfam" id="PF04230">
    <property type="entry name" value="PS_pyruv_trans"/>
    <property type="match status" value="1"/>
</dbReference>
<proteinExistence type="predicted"/>
<dbReference type="AlphaFoldDB" id="A0A9Q5STG1"/>
<dbReference type="EMBL" id="NFIJ01000003">
    <property type="protein sequence ID" value="OUO06376.1"/>
    <property type="molecule type" value="Genomic_DNA"/>
</dbReference>
<comment type="caution">
    <text evidence="2">The sequence shown here is derived from an EMBL/GenBank/DDBJ whole genome shotgun (WGS) entry which is preliminary data.</text>
</comment>
<gene>
    <name evidence="2" type="ORF">B5F96_04875</name>
</gene>
<protein>
    <recommendedName>
        <fullName evidence="1">Polysaccharide pyruvyl transferase domain-containing protein</fullName>
    </recommendedName>
</protein>
<evidence type="ECO:0000313" key="2">
    <source>
        <dbReference type="EMBL" id="OUO06376.1"/>
    </source>
</evidence>
<name>A0A9Q5STG1_9BACT</name>
<dbReference type="Proteomes" id="UP000195975">
    <property type="component" value="Unassembled WGS sequence"/>
</dbReference>